<dbReference type="InterPro" id="IPR014044">
    <property type="entry name" value="CAP_dom"/>
</dbReference>
<dbReference type="Proteomes" id="UP001212841">
    <property type="component" value="Unassembled WGS sequence"/>
</dbReference>
<dbReference type="PANTHER" id="PTHR10334">
    <property type="entry name" value="CYSTEINE-RICH SECRETORY PROTEIN-RELATED"/>
    <property type="match status" value="1"/>
</dbReference>
<protein>
    <recommendedName>
        <fullName evidence="2">SCP domain-containing protein</fullName>
    </recommendedName>
</protein>
<keyword evidence="4" id="KW-1185">Reference proteome</keyword>
<dbReference type="AlphaFoldDB" id="A0AAD5X9I1"/>
<dbReference type="InterPro" id="IPR018244">
    <property type="entry name" value="Allrgn_V5/Tpx1_CS"/>
</dbReference>
<accession>A0AAD5X9I1</accession>
<evidence type="ECO:0000313" key="4">
    <source>
        <dbReference type="Proteomes" id="UP001212841"/>
    </source>
</evidence>
<dbReference type="InterPro" id="IPR001283">
    <property type="entry name" value="CRISP-related"/>
</dbReference>
<dbReference type="SUPFAM" id="SSF55797">
    <property type="entry name" value="PR-1-like"/>
    <property type="match status" value="1"/>
</dbReference>
<proteinExistence type="predicted"/>
<dbReference type="Pfam" id="PF00188">
    <property type="entry name" value="CAP"/>
    <property type="match status" value="1"/>
</dbReference>
<dbReference type="PROSITE" id="PS01010">
    <property type="entry name" value="CRISP_2"/>
    <property type="match status" value="1"/>
</dbReference>
<reference evidence="3" key="1">
    <citation type="submission" date="2020-05" db="EMBL/GenBank/DDBJ databases">
        <title>Phylogenomic resolution of chytrid fungi.</title>
        <authorList>
            <person name="Stajich J.E."/>
            <person name="Amses K."/>
            <person name="Simmons R."/>
            <person name="Seto K."/>
            <person name="Myers J."/>
            <person name="Bonds A."/>
            <person name="Quandt C.A."/>
            <person name="Barry K."/>
            <person name="Liu P."/>
            <person name="Grigoriev I."/>
            <person name="Longcore J.E."/>
            <person name="James T.Y."/>
        </authorList>
    </citation>
    <scope>NUCLEOTIDE SEQUENCE</scope>
    <source>
        <strain evidence="3">JEL0318</strain>
    </source>
</reference>
<feature type="signal peptide" evidence="1">
    <location>
        <begin position="1"/>
        <end position="21"/>
    </location>
</feature>
<dbReference type="PROSITE" id="PS01009">
    <property type="entry name" value="CRISP_1"/>
    <property type="match status" value="1"/>
</dbReference>
<feature type="chain" id="PRO_5042289876" description="SCP domain-containing protein" evidence="1">
    <location>
        <begin position="22"/>
        <end position="164"/>
    </location>
</feature>
<dbReference type="PRINTS" id="PR00837">
    <property type="entry name" value="V5TPXLIKE"/>
</dbReference>
<dbReference type="SMART" id="SM00198">
    <property type="entry name" value="SCP"/>
    <property type="match status" value="1"/>
</dbReference>
<dbReference type="InterPro" id="IPR035940">
    <property type="entry name" value="CAP_sf"/>
</dbReference>
<comment type="caution">
    <text evidence="3">The sequence shown here is derived from an EMBL/GenBank/DDBJ whole genome shotgun (WGS) entry which is preliminary data.</text>
</comment>
<keyword evidence="1" id="KW-0732">Signal</keyword>
<sequence length="164" mass="17939">MHRLTTFIALFLAIFTISVSAQYATTTWQGQVLKAHNVARSLKKVPALKWSANLERLACKCASTNAAKGNMNHCRVGENLWSASKSYSTAVAGISAANTWINERKSYGGQAIGGLSGLVKYGHYTQVMWKKSKNVGCCMKKGNKNIVVVCNYDPPGNYKGQKPY</sequence>
<name>A0AAD5X9I1_9FUNG</name>
<evidence type="ECO:0000259" key="2">
    <source>
        <dbReference type="SMART" id="SM00198"/>
    </source>
</evidence>
<evidence type="ECO:0000256" key="1">
    <source>
        <dbReference type="SAM" id="SignalP"/>
    </source>
</evidence>
<dbReference type="GO" id="GO:0005576">
    <property type="term" value="C:extracellular region"/>
    <property type="evidence" value="ECO:0007669"/>
    <property type="project" value="InterPro"/>
</dbReference>
<dbReference type="EMBL" id="JADGJD010000038">
    <property type="protein sequence ID" value="KAJ3056298.1"/>
    <property type="molecule type" value="Genomic_DNA"/>
</dbReference>
<dbReference type="Gene3D" id="3.40.33.10">
    <property type="entry name" value="CAP"/>
    <property type="match status" value="1"/>
</dbReference>
<evidence type="ECO:0000313" key="3">
    <source>
        <dbReference type="EMBL" id="KAJ3056298.1"/>
    </source>
</evidence>
<feature type="domain" description="SCP" evidence="2">
    <location>
        <begin position="27"/>
        <end position="160"/>
    </location>
</feature>
<organism evidence="3 4">
    <name type="scientific">Rhizophlyctis rosea</name>
    <dbReference type="NCBI Taxonomy" id="64517"/>
    <lineage>
        <taxon>Eukaryota</taxon>
        <taxon>Fungi</taxon>
        <taxon>Fungi incertae sedis</taxon>
        <taxon>Chytridiomycota</taxon>
        <taxon>Chytridiomycota incertae sedis</taxon>
        <taxon>Chytridiomycetes</taxon>
        <taxon>Rhizophlyctidales</taxon>
        <taxon>Rhizophlyctidaceae</taxon>
        <taxon>Rhizophlyctis</taxon>
    </lineage>
</organism>
<gene>
    <name evidence="3" type="ORF">HK097_007398</name>
</gene>